<feature type="domain" description="Roc" evidence="13">
    <location>
        <begin position="352"/>
        <end position="523"/>
    </location>
</feature>
<evidence type="ECO:0000256" key="1">
    <source>
        <dbReference type="ARBA" id="ARBA00012513"/>
    </source>
</evidence>
<keyword evidence="12" id="KW-1133">Transmembrane helix</keyword>
<comment type="catalytic activity">
    <reaction evidence="10">
        <text>L-threonyl-[protein] + ATP = O-phospho-L-threonyl-[protein] + ADP + H(+)</text>
        <dbReference type="Rhea" id="RHEA:46608"/>
        <dbReference type="Rhea" id="RHEA-COMP:11060"/>
        <dbReference type="Rhea" id="RHEA-COMP:11605"/>
        <dbReference type="ChEBI" id="CHEBI:15378"/>
        <dbReference type="ChEBI" id="CHEBI:30013"/>
        <dbReference type="ChEBI" id="CHEBI:30616"/>
        <dbReference type="ChEBI" id="CHEBI:61977"/>
        <dbReference type="ChEBI" id="CHEBI:456216"/>
        <dbReference type="EC" id="2.7.11.1"/>
    </reaction>
</comment>
<protein>
    <recommendedName>
        <fullName evidence="1">non-specific serine/threonine protein kinase</fullName>
        <ecNumber evidence="1">2.7.11.1</ecNumber>
    </recommendedName>
</protein>
<dbReference type="InterPro" id="IPR032675">
    <property type="entry name" value="LRR_dom_sf"/>
</dbReference>
<dbReference type="Pfam" id="PF25497">
    <property type="entry name" value="COR-B"/>
    <property type="match status" value="1"/>
</dbReference>
<organism evidence="14 15">
    <name type="scientific">Planktothrix agardhii</name>
    <name type="common">Oscillatoria agardhii</name>
    <dbReference type="NCBI Taxonomy" id="1160"/>
    <lineage>
        <taxon>Bacteria</taxon>
        <taxon>Bacillati</taxon>
        <taxon>Cyanobacteriota</taxon>
        <taxon>Cyanophyceae</taxon>
        <taxon>Oscillatoriophycideae</taxon>
        <taxon>Oscillatoriales</taxon>
        <taxon>Microcoleaceae</taxon>
        <taxon>Planktothrix</taxon>
    </lineage>
</organism>
<keyword evidence="9" id="KW-0342">GTP-binding</keyword>
<dbReference type="Pfam" id="PF08477">
    <property type="entry name" value="Roc"/>
    <property type="match status" value="1"/>
</dbReference>
<dbReference type="Gene3D" id="3.80.10.10">
    <property type="entry name" value="Ribonuclease Inhibitor"/>
    <property type="match status" value="3"/>
</dbReference>
<dbReference type="EMBL" id="LR882963">
    <property type="protein sequence ID" value="CAD5946509.1"/>
    <property type="molecule type" value="Genomic_DNA"/>
</dbReference>
<dbReference type="InterPro" id="IPR027417">
    <property type="entry name" value="P-loop_NTPase"/>
</dbReference>
<dbReference type="InterPro" id="IPR032171">
    <property type="entry name" value="COR-A"/>
</dbReference>
<dbReference type="PANTHER" id="PTHR45752:SF195">
    <property type="entry name" value="LEUCINE-RICH REPEAT (LRR) FAMILY PROTEIN-RELATED"/>
    <property type="match status" value="1"/>
</dbReference>
<dbReference type="PRINTS" id="PR00449">
    <property type="entry name" value="RASTRNSFRMNG"/>
</dbReference>
<evidence type="ECO:0000256" key="9">
    <source>
        <dbReference type="ARBA" id="ARBA00023134"/>
    </source>
</evidence>
<keyword evidence="2" id="KW-0723">Serine/threonine-protein kinase</keyword>
<dbReference type="FunFam" id="3.80.10.10:FF:001164">
    <property type="entry name" value="GH01279p"/>
    <property type="match status" value="2"/>
</dbReference>
<dbReference type="GO" id="GO:0005524">
    <property type="term" value="F:ATP binding"/>
    <property type="evidence" value="ECO:0007669"/>
    <property type="project" value="UniProtKB-KW"/>
</dbReference>
<dbReference type="AlphaFoldDB" id="A0AAD1V5W7"/>
<reference evidence="14" key="1">
    <citation type="submission" date="2020-09" db="EMBL/GenBank/DDBJ databases">
        <authorList>
            <person name="Blom J."/>
        </authorList>
    </citation>
    <scope>NUCLEOTIDE SEQUENCE</scope>
    <source>
        <strain evidence="14">No.66</strain>
    </source>
</reference>
<evidence type="ECO:0000259" key="13">
    <source>
        <dbReference type="PROSITE" id="PS51424"/>
    </source>
</evidence>
<dbReference type="InterPro" id="IPR057263">
    <property type="entry name" value="COR-B"/>
</dbReference>
<evidence type="ECO:0000256" key="5">
    <source>
        <dbReference type="ARBA" id="ARBA00022737"/>
    </source>
</evidence>
<dbReference type="SMART" id="SM00364">
    <property type="entry name" value="LRR_BAC"/>
    <property type="match status" value="12"/>
</dbReference>
<dbReference type="SUPFAM" id="SSF52540">
    <property type="entry name" value="P-loop containing nucleoside triphosphate hydrolases"/>
    <property type="match status" value="1"/>
</dbReference>
<comment type="catalytic activity">
    <reaction evidence="11">
        <text>L-seryl-[protein] + ATP = O-phospho-L-seryl-[protein] + ADP + H(+)</text>
        <dbReference type="Rhea" id="RHEA:17989"/>
        <dbReference type="Rhea" id="RHEA-COMP:9863"/>
        <dbReference type="Rhea" id="RHEA-COMP:11604"/>
        <dbReference type="ChEBI" id="CHEBI:15378"/>
        <dbReference type="ChEBI" id="CHEBI:29999"/>
        <dbReference type="ChEBI" id="CHEBI:30616"/>
        <dbReference type="ChEBI" id="CHEBI:83421"/>
        <dbReference type="ChEBI" id="CHEBI:456216"/>
        <dbReference type="EC" id="2.7.11.1"/>
    </reaction>
</comment>
<evidence type="ECO:0000313" key="14">
    <source>
        <dbReference type="EMBL" id="CAD5946509.1"/>
    </source>
</evidence>
<sequence>MNTDEIRQKIQQVKEQRLTELDLSHNSLTEILIEVFELEWLEKLNLSFNQLTSVPESISRLTNLSELFLSFNQLTSVPESISRLTNLSTLYLHENQLTSVPESITRLTNLSTLNLRGNQLTSVPESITLLTNLSQLNLGYNQLTSVPKSITRLTNLSKLYLNSNQLTSVPESITLLTNLSQLNLGYNQLTSVPKSITRLTNLSQLDLGSNQLTSVPEAITFLTNLSKLYLNSNQLTSVPESITRLTNLSILYLNSNQLTSVPESISRLTNLSTLYLHENQLTSVPESITRLTNLSTLNLRGNQLTSVPESITRLTNLSTLDLSDNPLEDPPIEIANQGINAIREYFRQKQAGAETLYEAKLIIIGEGGAGKTTLARKIQNLDSPLPNPDESTQGIDVQEWHFTMENGADFRVNIWDFGGQEIYHATHQFFLTKRSLYLLLADSRKEQPHLDYWLNVVELLSDNSPLLIIKNEVSDRPVQINESQLRGRFNNLKDTFATNLAKYRGGEGLENIIESIKYQISELPHIGTQFPKTWIKIRTILEQDNRNYISLDEYFNICDQNGVTQGQSGDGRLTLSQFLHDLGVILHFQDEKTSLLYKTIILNPKWGTDAVYKVLDNNRVKTNLGKFNESDVSEIWQDSQYNNMQGELLELMLKFKLCYRIKNSNDTYIAPQLLDSNPLQYQWNINDNLFLRYEYEFMPKGILTRFIVEMYRDINEPNVWRSGVILKRDNTLAEVIETYDRREIKIRLSGTNKRGLLEIITHKLDEIHQSYERLRVKKMIPCNCLVCKNSQEPHFYDFEKLRQRIANNKQNIECEKPPYHEVNVLSLIDDTIGREKLIEKGQEGEPRISYHNHIYNPQRVEINQGVNTMEENQNQPIKVKSAWANGSFYLFVFVVVIAGIGFLGNQLSFPVFCVVVIGGILFVPIIGALQLRQDDRLQEENFLELMKLTIGQLPLIGNMLGKVLNPSDNSQESEE</sequence>
<keyword evidence="3" id="KW-0433">Leucine-rich repeat</keyword>
<dbReference type="Pfam" id="PF16095">
    <property type="entry name" value="COR-A"/>
    <property type="match status" value="1"/>
</dbReference>
<evidence type="ECO:0000256" key="11">
    <source>
        <dbReference type="ARBA" id="ARBA00048679"/>
    </source>
</evidence>
<keyword evidence="7" id="KW-0418">Kinase</keyword>
<dbReference type="Gene3D" id="1.10.10.10">
    <property type="entry name" value="Winged helix-like DNA-binding domain superfamily/Winged helix DNA-binding domain"/>
    <property type="match status" value="1"/>
</dbReference>
<dbReference type="GO" id="GO:0004674">
    <property type="term" value="F:protein serine/threonine kinase activity"/>
    <property type="evidence" value="ECO:0007669"/>
    <property type="project" value="UniProtKB-KW"/>
</dbReference>
<dbReference type="Gene3D" id="3.30.310.200">
    <property type="match status" value="1"/>
</dbReference>
<dbReference type="Pfam" id="PF13855">
    <property type="entry name" value="LRR_8"/>
    <property type="match status" value="4"/>
</dbReference>
<keyword evidence="5" id="KW-0677">Repeat</keyword>
<keyword evidence="6" id="KW-0547">Nucleotide-binding</keyword>
<dbReference type="Gene3D" id="3.40.50.300">
    <property type="entry name" value="P-loop containing nucleotide triphosphate hydrolases"/>
    <property type="match status" value="1"/>
</dbReference>
<dbReference type="InterPro" id="IPR036388">
    <property type="entry name" value="WH-like_DNA-bd_sf"/>
</dbReference>
<dbReference type="PROSITE" id="PS51424">
    <property type="entry name" value="ROC"/>
    <property type="match status" value="1"/>
</dbReference>
<dbReference type="GO" id="GO:0009274">
    <property type="term" value="C:peptidoglycan-based cell wall"/>
    <property type="evidence" value="ECO:0007669"/>
    <property type="project" value="UniProtKB-ARBA"/>
</dbReference>
<keyword evidence="12" id="KW-0472">Membrane</keyword>
<name>A0AAD1V5W7_PLAAG</name>
<accession>A0AAD1V5W7</accession>
<evidence type="ECO:0000256" key="3">
    <source>
        <dbReference type="ARBA" id="ARBA00022614"/>
    </source>
</evidence>
<evidence type="ECO:0000256" key="2">
    <source>
        <dbReference type="ARBA" id="ARBA00022527"/>
    </source>
</evidence>
<dbReference type="EC" id="2.7.11.1" evidence="1"/>
<evidence type="ECO:0000256" key="10">
    <source>
        <dbReference type="ARBA" id="ARBA00047899"/>
    </source>
</evidence>
<evidence type="ECO:0000256" key="7">
    <source>
        <dbReference type="ARBA" id="ARBA00022777"/>
    </source>
</evidence>
<keyword evidence="4" id="KW-0808">Transferase</keyword>
<proteinExistence type="predicted"/>
<evidence type="ECO:0000313" key="15">
    <source>
        <dbReference type="Proteomes" id="UP001153761"/>
    </source>
</evidence>
<feature type="transmembrane region" description="Helical" evidence="12">
    <location>
        <begin position="909"/>
        <end position="929"/>
    </location>
</feature>
<feature type="transmembrane region" description="Helical" evidence="12">
    <location>
        <begin position="882"/>
        <end position="903"/>
    </location>
</feature>
<dbReference type="InterPro" id="IPR020859">
    <property type="entry name" value="ROC"/>
</dbReference>
<dbReference type="RefSeq" id="WP_254032358.1">
    <property type="nucleotide sequence ID" value="NZ_LR882963.1"/>
</dbReference>
<dbReference type="Proteomes" id="UP001153761">
    <property type="component" value="Chromosome"/>
</dbReference>
<dbReference type="Gene3D" id="1.10.10.2200">
    <property type="match status" value="1"/>
</dbReference>
<gene>
    <name evidence="14" type="primary">Lrrc1</name>
    <name evidence="14" type="ORF">PANO66_02326</name>
</gene>
<dbReference type="SUPFAM" id="SSF52058">
    <property type="entry name" value="L domain-like"/>
    <property type="match status" value="1"/>
</dbReference>
<keyword evidence="12" id="KW-0812">Transmembrane</keyword>
<evidence type="ECO:0000256" key="8">
    <source>
        <dbReference type="ARBA" id="ARBA00022840"/>
    </source>
</evidence>
<dbReference type="Pfam" id="PF12799">
    <property type="entry name" value="LRR_4"/>
    <property type="match status" value="1"/>
</dbReference>
<evidence type="ECO:0000256" key="6">
    <source>
        <dbReference type="ARBA" id="ARBA00022741"/>
    </source>
</evidence>
<evidence type="ECO:0000256" key="12">
    <source>
        <dbReference type="SAM" id="Phobius"/>
    </source>
</evidence>
<dbReference type="PROSITE" id="PS51450">
    <property type="entry name" value="LRR"/>
    <property type="match status" value="13"/>
</dbReference>
<dbReference type="PRINTS" id="PR00019">
    <property type="entry name" value="LEURICHRPT"/>
</dbReference>
<dbReference type="InterPro" id="IPR003591">
    <property type="entry name" value="Leu-rich_rpt_typical-subtyp"/>
</dbReference>
<dbReference type="InterPro" id="IPR025875">
    <property type="entry name" value="Leu-rich_rpt_4"/>
</dbReference>
<dbReference type="SMART" id="SM00369">
    <property type="entry name" value="LRR_TYP"/>
    <property type="match status" value="14"/>
</dbReference>
<evidence type="ECO:0000256" key="4">
    <source>
        <dbReference type="ARBA" id="ARBA00022679"/>
    </source>
</evidence>
<dbReference type="InterPro" id="IPR001611">
    <property type="entry name" value="Leu-rich_rpt"/>
</dbReference>
<dbReference type="InterPro" id="IPR050715">
    <property type="entry name" value="LRR-SigEffector_domain"/>
</dbReference>
<keyword evidence="8" id="KW-0067">ATP-binding</keyword>
<dbReference type="SMART" id="SM00365">
    <property type="entry name" value="LRR_SD22"/>
    <property type="match status" value="10"/>
</dbReference>
<dbReference type="PANTHER" id="PTHR45752">
    <property type="entry name" value="LEUCINE-RICH REPEAT-CONTAINING"/>
    <property type="match status" value="1"/>
</dbReference>